<comment type="caution">
    <text evidence="2">The sequence shown here is derived from an EMBL/GenBank/DDBJ whole genome shotgun (WGS) entry which is preliminary data.</text>
</comment>
<keyword evidence="1" id="KW-0472">Membrane</keyword>
<dbReference type="Proteomes" id="UP000305517">
    <property type="component" value="Unassembled WGS sequence"/>
</dbReference>
<dbReference type="RefSeq" id="WP_138081514.1">
    <property type="nucleotide sequence ID" value="NZ_VAJM01000016.1"/>
</dbReference>
<evidence type="ECO:0000313" key="2">
    <source>
        <dbReference type="EMBL" id="TLM88699.1"/>
    </source>
</evidence>
<gene>
    <name evidence="2" type="ORF">FDY95_22965</name>
</gene>
<keyword evidence="3" id="KW-1185">Reference proteome</keyword>
<name>A0A5R8WIJ3_9BACT</name>
<proteinExistence type="predicted"/>
<keyword evidence="1" id="KW-0812">Transmembrane</keyword>
<keyword evidence="1" id="KW-1133">Transmembrane helix</keyword>
<evidence type="ECO:0000313" key="3">
    <source>
        <dbReference type="Proteomes" id="UP000305517"/>
    </source>
</evidence>
<feature type="transmembrane region" description="Helical" evidence="1">
    <location>
        <begin position="33"/>
        <end position="52"/>
    </location>
</feature>
<evidence type="ECO:0000256" key="1">
    <source>
        <dbReference type="SAM" id="Phobius"/>
    </source>
</evidence>
<protein>
    <submittedName>
        <fullName evidence="2">Uncharacterized protein</fullName>
    </submittedName>
</protein>
<dbReference type="EMBL" id="VAJM01000016">
    <property type="protein sequence ID" value="TLM88699.1"/>
    <property type="molecule type" value="Genomic_DNA"/>
</dbReference>
<reference evidence="2 3" key="1">
    <citation type="submission" date="2019-05" db="EMBL/GenBank/DDBJ databases">
        <title>Hymenobacter edaphi sp. nov., isolated from abandoned arsenic-contaminated farmland soil.</title>
        <authorList>
            <person name="Nie L."/>
        </authorList>
    </citation>
    <scope>NUCLEOTIDE SEQUENCE [LARGE SCALE GENOMIC DNA]</scope>
    <source>
        <strain evidence="2 3">1-3-3-8</strain>
    </source>
</reference>
<organism evidence="2 3">
    <name type="scientific">Hymenobacter jeollabukensis</name>
    <dbReference type="NCBI Taxonomy" id="2025313"/>
    <lineage>
        <taxon>Bacteria</taxon>
        <taxon>Pseudomonadati</taxon>
        <taxon>Bacteroidota</taxon>
        <taxon>Cytophagia</taxon>
        <taxon>Cytophagales</taxon>
        <taxon>Hymenobacteraceae</taxon>
        <taxon>Hymenobacter</taxon>
    </lineage>
</organism>
<sequence>MFSPEAWLCLGVLTALATRIVRRQIREGRVVPAMFDFMTIEMMLMALAVLCWPALVGPAGPPPLAWAMAGWSMEVVRLLLLAWVDDH</sequence>
<accession>A0A5R8WIJ3</accession>
<dbReference type="AlphaFoldDB" id="A0A5R8WIJ3"/>